<dbReference type="RefSeq" id="XP_018010464.2">
    <property type="nucleotide sequence ID" value="XM_018154975.2"/>
</dbReference>
<dbReference type="InterPro" id="IPR036465">
    <property type="entry name" value="vWFA_dom_sf"/>
</dbReference>
<evidence type="ECO:0000313" key="4">
    <source>
        <dbReference type="Proteomes" id="UP000694843"/>
    </source>
</evidence>
<feature type="domain" description="VWFA" evidence="2">
    <location>
        <begin position="286"/>
        <end position="329"/>
    </location>
</feature>
<dbReference type="PROSITE" id="PS51468">
    <property type="entry name" value="VIT"/>
    <property type="match status" value="1"/>
</dbReference>
<dbReference type="GO" id="GO:0032991">
    <property type="term" value="C:protein-containing complex"/>
    <property type="evidence" value="ECO:0007669"/>
    <property type="project" value="UniProtKB-ARBA"/>
</dbReference>
<dbReference type="Proteomes" id="UP000694843">
    <property type="component" value="Unplaced"/>
</dbReference>
<dbReference type="Gene3D" id="3.40.50.410">
    <property type="entry name" value="von Willebrand factor, type A domain"/>
    <property type="match status" value="1"/>
</dbReference>
<dbReference type="SMART" id="SM00609">
    <property type="entry name" value="VIT"/>
    <property type="match status" value="1"/>
</dbReference>
<feature type="region of interest" description="Disordered" evidence="1">
    <location>
        <begin position="956"/>
        <end position="985"/>
    </location>
</feature>
<dbReference type="PANTHER" id="PTHR45737">
    <property type="entry name" value="VON WILLEBRAND FACTOR A DOMAIN-CONTAINING PROTEIN 5A"/>
    <property type="match status" value="1"/>
</dbReference>
<dbReference type="PANTHER" id="PTHR45737:SF6">
    <property type="entry name" value="VON WILLEBRAND FACTOR A DOMAIN-CONTAINING PROTEIN 5A"/>
    <property type="match status" value="1"/>
</dbReference>
<reference evidence="5" key="1">
    <citation type="submission" date="2025-08" db="UniProtKB">
        <authorList>
            <consortium name="RefSeq"/>
        </authorList>
    </citation>
    <scope>IDENTIFICATION</scope>
    <source>
        <tissue evidence="5">Whole organism</tissue>
    </source>
</reference>
<keyword evidence="4" id="KW-1185">Reference proteome</keyword>
<dbReference type="Pfam" id="PF13768">
    <property type="entry name" value="VWA_3"/>
    <property type="match status" value="1"/>
</dbReference>
<dbReference type="Pfam" id="PF08487">
    <property type="entry name" value="VIT"/>
    <property type="match status" value="1"/>
</dbReference>
<sequence length="1115" mass="119564">MPPACLYGLIGYIIAEPDNHLSVPLESVNSSVSVRGYVAHIKSTLCYRNDRKDPLQVLFRTPVDEGSALYHVEAKLEDRVIVAKCLEKKKAEKVYKDAVEAGQTALLVREESEVADIINLALGNLPPESSCEVTLSLVCELRVATDGGVEFRLPSVLNPRYQPASSAGPDANIELDVSAVAQAQKPYSMEVSATVSGALDIARVLSHSDPISVTIDDDNKTASIKQDGGYKSDHEWGFVVHYNNPYQPQAIIETGDVTATGIMKDQVLMINMFPQLPEASYSRFNEVIFVVDRSGSMQGSNIQSARAVLLLFLKSLPPGCRFNVVSFGSTHSFLFKEGSRTYSEATLAEACTLHASMEADMGGTEVLQPLKAIYSQPVDPEFSRQVHYLASLWTLSSLDSQPVDPEFSRQVMGLVASMLQASVRGVTVSCECDVPTRLSLVPPEPPVIFGGQHLVAYARMPPGAQLKSITLKGKVDGDEWQCSVTERQMVTVHDERLTLHRLAARAFILDLCLKGEDDNRDEVIRLSIASGVLSRFTGLVAVDQDVKNRSQFGHHSKNYCNASVIELRNTKKLFSFSSASNPGSTLSQCFGSSQFAGNQSGTMQQISGFSSPFGNQSGIQQPTFGSTTLSGIQSQAQQTSFGASSLFGNQSGAQQPTFGSSSLLGNQSGIQQPTFGCTSLSGNQSQAQQTSFGASSLFGNQSGAQQPLFGSVFGNQSGVQQIPFGSSSLFGNHLGVQQPTFGSTSPSGNQSGAQQPTFGASSLFGNQSGTQHQNFRSSSLFGNQSGAQQPTFGSSSTIENQSGDKQITFGSSSLFGNHSGAQQPTIGSSSTIENQSGDQQITFGSSSLFGNQSGAQQPTFGSSSLFGNQSGTQHPTFGSSSLFKNQSGVQQRTFGFSLPFENQSRAQQPTLGSSPQSFVECSKFRFGVPQSLQGIPNESLGQLSPTSRATQAFGTCAPSTQRSSDEQTPVKISTPFPSTTNEMPEAGTFSQYKSMSLKPNAVSTSAGSQLDENFVLGIVQCQKFDGSWSLQDILGLVAVKESEAERLLNQKTDPTVLGTSLAIALLLQYFSNRADELNLIIKKGKNFLKSKMDDDAVEASLEEAKTLLETFEFRT</sequence>
<feature type="domain" description="VIT" evidence="3">
    <location>
        <begin position="9"/>
        <end position="139"/>
    </location>
</feature>
<dbReference type="GeneID" id="108667876"/>
<dbReference type="PROSITE" id="PS50234">
    <property type="entry name" value="VWFA"/>
    <property type="match status" value="1"/>
</dbReference>
<protein>
    <submittedName>
        <fullName evidence="5">Uncharacterized protein LOC108667876</fullName>
    </submittedName>
</protein>
<evidence type="ECO:0000259" key="2">
    <source>
        <dbReference type="PROSITE" id="PS50234"/>
    </source>
</evidence>
<gene>
    <name evidence="5" type="primary">LOC108667876</name>
</gene>
<accession>A0A8B7NA56</accession>
<dbReference type="AlphaFoldDB" id="A0A8B7NA56"/>
<feature type="region of interest" description="Disordered" evidence="1">
    <location>
        <begin position="735"/>
        <end position="883"/>
    </location>
</feature>
<evidence type="ECO:0000313" key="5">
    <source>
        <dbReference type="RefSeq" id="XP_018010464.2"/>
    </source>
</evidence>
<dbReference type="InterPro" id="IPR013694">
    <property type="entry name" value="VIT"/>
</dbReference>
<evidence type="ECO:0000256" key="1">
    <source>
        <dbReference type="SAM" id="MobiDB-lite"/>
    </source>
</evidence>
<dbReference type="KEGG" id="hazt:108667876"/>
<dbReference type="InterPro" id="IPR002035">
    <property type="entry name" value="VWF_A"/>
</dbReference>
<dbReference type="OrthoDB" id="1729737at2759"/>
<evidence type="ECO:0000259" key="3">
    <source>
        <dbReference type="PROSITE" id="PS51468"/>
    </source>
</evidence>
<organism evidence="4 5">
    <name type="scientific">Hyalella azteca</name>
    <name type="common">Amphipod</name>
    <dbReference type="NCBI Taxonomy" id="294128"/>
    <lineage>
        <taxon>Eukaryota</taxon>
        <taxon>Metazoa</taxon>
        <taxon>Ecdysozoa</taxon>
        <taxon>Arthropoda</taxon>
        <taxon>Crustacea</taxon>
        <taxon>Multicrustacea</taxon>
        <taxon>Malacostraca</taxon>
        <taxon>Eumalacostraca</taxon>
        <taxon>Peracarida</taxon>
        <taxon>Amphipoda</taxon>
        <taxon>Senticaudata</taxon>
        <taxon>Talitrida</taxon>
        <taxon>Talitroidea</taxon>
        <taxon>Hyalellidae</taxon>
        <taxon>Hyalella</taxon>
    </lineage>
</organism>
<dbReference type="SUPFAM" id="SSF53300">
    <property type="entry name" value="vWA-like"/>
    <property type="match status" value="1"/>
</dbReference>
<name>A0A8B7NA56_HYAAZ</name>
<proteinExistence type="predicted"/>